<reference evidence="2" key="2">
    <citation type="submission" date="2020-11" db="EMBL/GenBank/DDBJ databases">
        <authorList>
            <person name="McCartney M.A."/>
            <person name="Auch B."/>
            <person name="Kono T."/>
            <person name="Mallez S."/>
            <person name="Becker A."/>
            <person name="Gohl D.M."/>
            <person name="Silverstein K.A.T."/>
            <person name="Koren S."/>
            <person name="Bechman K.B."/>
            <person name="Herman A."/>
            <person name="Abrahante J.E."/>
            <person name="Garbe J."/>
        </authorList>
    </citation>
    <scope>NUCLEOTIDE SEQUENCE</scope>
    <source>
        <strain evidence="2">Duluth1</strain>
        <tissue evidence="2">Whole animal</tissue>
    </source>
</reference>
<comment type="caution">
    <text evidence="2">The sequence shown here is derived from an EMBL/GenBank/DDBJ whole genome shotgun (WGS) entry which is preliminary data.</text>
</comment>
<proteinExistence type="predicted"/>
<organism evidence="2 3">
    <name type="scientific">Dreissena polymorpha</name>
    <name type="common">Zebra mussel</name>
    <name type="synonym">Mytilus polymorpha</name>
    <dbReference type="NCBI Taxonomy" id="45954"/>
    <lineage>
        <taxon>Eukaryota</taxon>
        <taxon>Metazoa</taxon>
        <taxon>Spiralia</taxon>
        <taxon>Lophotrochozoa</taxon>
        <taxon>Mollusca</taxon>
        <taxon>Bivalvia</taxon>
        <taxon>Autobranchia</taxon>
        <taxon>Heteroconchia</taxon>
        <taxon>Euheterodonta</taxon>
        <taxon>Imparidentia</taxon>
        <taxon>Neoheterodontei</taxon>
        <taxon>Myida</taxon>
        <taxon>Dreissenoidea</taxon>
        <taxon>Dreissenidae</taxon>
        <taxon>Dreissena</taxon>
    </lineage>
</organism>
<reference evidence="2" key="1">
    <citation type="journal article" date="2019" name="bioRxiv">
        <title>The Genome of the Zebra Mussel, Dreissena polymorpha: A Resource for Invasive Species Research.</title>
        <authorList>
            <person name="McCartney M.A."/>
            <person name="Auch B."/>
            <person name="Kono T."/>
            <person name="Mallez S."/>
            <person name="Zhang Y."/>
            <person name="Obille A."/>
            <person name="Becker A."/>
            <person name="Abrahante J.E."/>
            <person name="Garbe J."/>
            <person name="Badalamenti J.P."/>
            <person name="Herman A."/>
            <person name="Mangelson H."/>
            <person name="Liachko I."/>
            <person name="Sullivan S."/>
            <person name="Sone E.D."/>
            <person name="Koren S."/>
            <person name="Silverstein K.A.T."/>
            <person name="Beckman K.B."/>
            <person name="Gohl D.M."/>
        </authorList>
    </citation>
    <scope>NUCLEOTIDE SEQUENCE</scope>
    <source>
        <strain evidence="2">Duluth1</strain>
        <tissue evidence="2">Whole animal</tissue>
    </source>
</reference>
<evidence type="ECO:0000256" key="1">
    <source>
        <dbReference type="SAM" id="MobiDB-lite"/>
    </source>
</evidence>
<sequence>MPRWSPGKSRQRSGKAPVLRNSAETHRGYPGNRPQQSYGRATATPRFNRGCRR</sequence>
<dbReference type="AlphaFoldDB" id="A0A9D4HB40"/>
<evidence type="ECO:0000313" key="3">
    <source>
        <dbReference type="Proteomes" id="UP000828390"/>
    </source>
</evidence>
<dbReference type="EMBL" id="JAIWYP010000004">
    <property type="protein sequence ID" value="KAH3831893.1"/>
    <property type="molecule type" value="Genomic_DNA"/>
</dbReference>
<gene>
    <name evidence="2" type="ORF">DPMN_105165</name>
</gene>
<feature type="region of interest" description="Disordered" evidence="1">
    <location>
        <begin position="1"/>
        <end position="53"/>
    </location>
</feature>
<protein>
    <submittedName>
        <fullName evidence="2">Uncharacterized protein</fullName>
    </submittedName>
</protein>
<name>A0A9D4HB40_DREPO</name>
<dbReference type="Proteomes" id="UP000828390">
    <property type="component" value="Unassembled WGS sequence"/>
</dbReference>
<accession>A0A9D4HB40</accession>
<evidence type="ECO:0000313" key="2">
    <source>
        <dbReference type="EMBL" id="KAH3831893.1"/>
    </source>
</evidence>
<keyword evidence="3" id="KW-1185">Reference proteome</keyword>